<dbReference type="AlphaFoldDB" id="A0A9Q1ETD7"/>
<reference evidence="1" key="1">
    <citation type="journal article" date="2023" name="Science">
        <title>Genome structures resolve the early diversification of teleost fishes.</title>
        <authorList>
            <person name="Parey E."/>
            <person name="Louis A."/>
            <person name="Montfort J."/>
            <person name="Bouchez O."/>
            <person name="Roques C."/>
            <person name="Iampietro C."/>
            <person name="Lluch J."/>
            <person name="Castinel A."/>
            <person name="Donnadieu C."/>
            <person name="Desvignes T."/>
            <person name="Floi Bucao C."/>
            <person name="Jouanno E."/>
            <person name="Wen M."/>
            <person name="Mejri S."/>
            <person name="Dirks R."/>
            <person name="Jansen H."/>
            <person name="Henkel C."/>
            <person name="Chen W.J."/>
            <person name="Zahm M."/>
            <person name="Cabau C."/>
            <person name="Klopp C."/>
            <person name="Thompson A.W."/>
            <person name="Robinson-Rechavi M."/>
            <person name="Braasch I."/>
            <person name="Lecointre G."/>
            <person name="Bobe J."/>
            <person name="Postlethwait J.H."/>
            <person name="Berthelot C."/>
            <person name="Roest Crollius H."/>
            <person name="Guiguen Y."/>
        </authorList>
    </citation>
    <scope>NUCLEOTIDE SEQUENCE</scope>
    <source>
        <strain evidence="1">WJC10195</strain>
    </source>
</reference>
<gene>
    <name evidence="1" type="ORF">SKAU_G00318930</name>
</gene>
<evidence type="ECO:0000313" key="1">
    <source>
        <dbReference type="EMBL" id="KAJ8344564.1"/>
    </source>
</evidence>
<proteinExistence type="predicted"/>
<name>A0A9Q1ETD7_SYNKA</name>
<organism evidence="1 2">
    <name type="scientific">Synaphobranchus kaupii</name>
    <name type="common">Kaup's arrowtooth eel</name>
    <dbReference type="NCBI Taxonomy" id="118154"/>
    <lineage>
        <taxon>Eukaryota</taxon>
        <taxon>Metazoa</taxon>
        <taxon>Chordata</taxon>
        <taxon>Craniata</taxon>
        <taxon>Vertebrata</taxon>
        <taxon>Euteleostomi</taxon>
        <taxon>Actinopterygii</taxon>
        <taxon>Neopterygii</taxon>
        <taxon>Teleostei</taxon>
        <taxon>Anguilliformes</taxon>
        <taxon>Synaphobranchidae</taxon>
        <taxon>Synaphobranchus</taxon>
    </lineage>
</organism>
<protein>
    <submittedName>
        <fullName evidence="1">Uncharacterized protein</fullName>
    </submittedName>
</protein>
<sequence length="160" mass="18436">MLWAQALTEGQRVDFVVGALERTAQREVWLLGDRQTIDAMWKELDERWCEQEPGGEEENDILLWDQFLLGLDDGPVKRELQWQVQRQDCLTFRQVTMEACALERELWGEGARGRVKTDPQEEEQQRGGVLGSQGDIFIITGAREARLNGQPCKSTKVRYV</sequence>
<evidence type="ECO:0000313" key="2">
    <source>
        <dbReference type="Proteomes" id="UP001152622"/>
    </source>
</evidence>
<dbReference type="Proteomes" id="UP001152622">
    <property type="component" value="Chromosome 13"/>
</dbReference>
<accession>A0A9Q1ETD7</accession>
<dbReference type="EMBL" id="JAINUF010000013">
    <property type="protein sequence ID" value="KAJ8344564.1"/>
    <property type="molecule type" value="Genomic_DNA"/>
</dbReference>
<keyword evidence="2" id="KW-1185">Reference proteome</keyword>
<dbReference type="OrthoDB" id="10067927at2759"/>
<comment type="caution">
    <text evidence="1">The sequence shown here is derived from an EMBL/GenBank/DDBJ whole genome shotgun (WGS) entry which is preliminary data.</text>
</comment>